<dbReference type="InterPro" id="IPR013595">
    <property type="entry name" value="Pept_S33_TAP-like_C"/>
</dbReference>
<comment type="similarity">
    <text evidence="1">Belongs to the peptidase S33 family.</text>
</comment>
<dbReference type="PANTHER" id="PTHR43248">
    <property type="entry name" value="2-SUCCINYL-6-HYDROXY-2,4-CYCLOHEXADIENE-1-CARBOXYLATE SYNTHASE"/>
    <property type="match status" value="1"/>
</dbReference>
<evidence type="ECO:0000256" key="4">
    <source>
        <dbReference type="SAM" id="MobiDB-lite"/>
    </source>
</evidence>
<protein>
    <submittedName>
        <fullName evidence="6">Alpha/beta hydrolase</fullName>
    </submittedName>
</protein>
<dbReference type="GO" id="GO:0016787">
    <property type="term" value="F:hydrolase activity"/>
    <property type="evidence" value="ECO:0007669"/>
    <property type="project" value="UniProtKB-KW"/>
</dbReference>
<dbReference type="Proteomes" id="UP000249396">
    <property type="component" value="Unassembled WGS sequence"/>
</dbReference>
<evidence type="ECO:0000259" key="5">
    <source>
        <dbReference type="Pfam" id="PF08386"/>
    </source>
</evidence>
<dbReference type="Pfam" id="PF08386">
    <property type="entry name" value="Abhydrolase_4"/>
    <property type="match status" value="1"/>
</dbReference>
<feature type="domain" description="Peptidase S33 tripeptidyl aminopeptidase-like C-terminal" evidence="5">
    <location>
        <begin position="471"/>
        <end position="571"/>
    </location>
</feature>
<comment type="caution">
    <text evidence="6">The sequence shown here is derived from an EMBL/GenBank/DDBJ whole genome shotgun (WGS) entry which is preliminary data.</text>
</comment>
<reference evidence="6 7" key="1">
    <citation type="journal article" date="2018" name="Aquat. Microb. Ecol.">
        <title>Gammaproteobacterial methanotrophs dominate.</title>
        <authorList>
            <person name="Rissanen A.J."/>
            <person name="Saarenheimo J."/>
            <person name="Tiirola M."/>
            <person name="Peura S."/>
            <person name="Aalto S.L."/>
            <person name="Karvinen A."/>
            <person name="Nykanen H."/>
        </authorList>
    </citation>
    <scope>NUCLEOTIDE SEQUENCE [LARGE SCALE GENOMIC DNA]</scope>
    <source>
        <strain evidence="6">AMbin10</strain>
    </source>
</reference>
<feature type="region of interest" description="Disordered" evidence="4">
    <location>
        <begin position="414"/>
        <end position="434"/>
    </location>
</feature>
<gene>
    <name evidence="6" type="ORF">DM484_09800</name>
</gene>
<dbReference type="EMBL" id="QJPH01000283">
    <property type="protein sequence ID" value="PZN80509.1"/>
    <property type="molecule type" value="Genomic_DNA"/>
</dbReference>
<dbReference type="SUPFAM" id="SSF53474">
    <property type="entry name" value="alpha/beta-Hydrolases"/>
    <property type="match status" value="1"/>
</dbReference>
<feature type="region of interest" description="Disordered" evidence="4">
    <location>
        <begin position="1"/>
        <end position="34"/>
    </location>
</feature>
<dbReference type="InterPro" id="IPR051601">
    <property type="entry name" value="Serine_prot/Carboxylest_S33"/>
</dbReference>
<dbReference type="InterPro" id="IPR029058">
    <property type="entry name" value="AB_hydrolase_fold"/>
</dbReference>
<evidence type="ECO:0000256" key="2">
    <source>
        <dbReference type="ARBA" id="ARBA00022729"/>
    </source>
</evidence>
<name>A0A2W4RF89_9GAMM</name>
<evidence type="ECO:0000256" key="3">
    <source>
        <dbReference type="ARBA" id="ARBA00022801"/>
    </source>
</evidence>
<proteinExistence type="inferred from homology"/>
<keyword evidence="3 6" id="KW-0378">Hydrolase</keyword>
<evidence type="ECO:0000313" key="7">
    <source>
        <dbReference type="Proteomes" id="UP000249396"/>
    </source>
</evidence>
<organism evidence="6 7">
    <name type="scientific">Candidatus Methylumidiphilus alinenensis</name>
    <dbReference type="NCBI Taxonomy" id="2202197"/>
    <lineage>
        <taxon>Bacteria</taxon>
        <taxon>Pseudomonadati</taxon>
        <taxon>Pseudomonadota</taxon>
        <taxon>Gammaproteobacteria</taxon>
        <taxon>Methylococcales</taxon>
        <taxon>Candidatus Methylumidiphilus</taxon>
    </lineage>
</organism>
<accession>A0A2W4RF89</accession>
<evidence type="ECO:0000256" key="1">
    <source>
        <dbReference type="ARBA" id="ARBA00010088"/>
    </source>
</evidence>
<feature type="compositionally biased region" description="Polar residues" evidence="4">
    <location>
        <begin position="8"/>
        <end position="18"/>
    </location>
</feature>
<sequence length="606" mass="66534">MVLKVISASRSGRSSKPGNSFAGDQKVRHSSGSSKLSASNMAKEKILFALCNKGFCWLFLTTAVIFTEWANAYPSAKPDTDAAATPRLEWKTCKKQVEFDCATVEVPLDYGQPEGRSINLSAIRLKASGPNRCLGTLFFNPGGPGGPGTVNLPQWQKFVPVGLRQRFDIVSWDPRGIGDSAAVQCFDSEDARSDFFGDLPVKAFPEGQADVSRWLEKMAALAKPCRDRNGDLLDHVSTADSARDMELLRRAVGDDKLNYLGLSYGTFLGATYANLYPDRVRALVLDGNINPQSWFAQPDLSLSLRLDSDIGGKETLEQFLRLCGQVGKHGCEFSAGTPVATTEKWKALLDRLEKGPIHVPADVIGEGVPAIDFSHALTITQMATKLSFVEPVDNPRQGWKFLAHMLEAVWQNRNTPGVKPADESKQTGTGSHKYAGDEQGWAVQCVDSPNPKKPDFYVREAKIATARGGAIGPYWSWNDSPCLNWPGKAAAPYAGPWNRRTAAPILVVGNRFDPETIYSNSVAMTRQLAWARLLTVQGYGHTAMLNPSDCANEAETRYFLTGELPAEGKICPQNHQPFSSPNKHRLKASGFELRTENPDARRLRIW</sequence>
<evidence type="ECO:0000313" key="6">
    <source>
        <dbReference type="EMBL" id="PZN80509.1"/>
    </source>
</evidence>
<dbReference type="AlphaFoldDB" id="A0A2W4RF89"/>
<keyword evidence="2" id="KW-0732">Signal</keyword>
<dbReference type="Gene3D" id="3.40.50.1820">
    <property type="entry name" value="alpha/beta hydrolase"/>
    <property type="match status" value="1"/>
</dbReference>
<dbReference type="PANTHER" id="PTHR43248:SF29">
    <property type="entry name" value="TRIPEPTIDYL AMINOPEPTIDASE"/>
    <property type="match status" value="1"/>
</dbReference>